<evidence type="ECO:0000256" key="3">
    <source>
        <dbReference type="ARBA" id="ARBA00022692"/>
    </source>
</evidence>
<evidence type="ECO:0000256" key="2">
    <source>
        <dbReference type="ARBA" id="ARBA00005268"/>
    </source>
</evidence>
<dbReference type="EMBL" id="JYNU01000014">
    <property type="protein sequence ID" value="KMO76181.1"/>
    <property type="molecule type" value="Genomic_DNA"/>
</dbReference>
<protein>
    <submittedName>
        <fullName evidence="8">ABC transporter permease</fullName>
    </submittedName>
</protein>
<reference evidence="7 9" key="1">
    <citation type="journal article" date="2015" name="Genome Biol. Evol.">
        <title>Characterization of Three Mycobacterium spp. with Potential Use in Bioremediation by Genome Sequencing and Comparative Genomics.</title>
        <authorList>
            <person name="Das S."/>
            <person name="Pettersson B.M."/>
            <person name="Behra P.R."/>
            <person name="Ramesh M."/>
            <person name="Dasgupta S."/>
            <person name="Bhattacharya A."/>
            <person name="Kirsebom L.A."/>
        </authorList>
    </citation>
    <scope>NUCLEOTIDE SEQUENCE [LARGE SCALE GENOMIC DNA]</scope>
    <source>
        <strain evidence="7 9">DSM 44075</strain>
    </source>
</reference>
<name>A0A0J6YUP3_9MYCO</name>
<dbReference type="AlphaFoldDB" id="A0A0J6YUP3"/>
<dbReference type="EMBL" id="SDLP01000001">
    <property type="protein sequence ID" value="TDL12329.1"/>
    <property type="molecule type" value="Genomic_DNA"/>
</dbReference>
<evidence type="ECO:0000313" key="8">
    <source>
        <dbReference type="EMBL" id="TDL12329.1"/>
    </source>
</evidence>
<dbReference type="Proteomes" id="UP000294952">
    <property type="component" value="Unassembled WGS sequence"/>
</dbReference>
<comment type="subcellular location">
    <subcellularLocation>
        <location evidence="1">Membrane</location>
        <topology evidence="1">Multi-pass membrane protein</topology>
    </subcellularLocation>
</comment>
<feature type="transmembrane region" description="Helical" evidence="6">
    <location>
        <begin position="216"/>
        <end position="240"/>
    </location>
</feature>
<feature type="transmembrane region" description="Helical" evidence="6">
    <location>
        <begin position="191"/>
        <end position="210"/>
    </location>
</feature>
<organism evidence="7 9">
    <name type="scientific">Mycolicibacterium obuense</name>
    <dbReference type="NCBI Taxonomy" id="1807"/>
    <lineage>
        <taxon>Bacteria</taxon>
        <taxon>Bacillati</taxon>
        <taxon>Actinomycetota</taxon>
        <taxon>Actinomycetes</taxon>
        <taxon>Mycobacteriales</taxon>
        <taxon>Mycobacteriaceae</taxon>
        <taxon>Mycolicibacterium</taxon>
    </lineage>
</organism>
<evidence type="ECO:0000256" key="6">
    <source>
        <dbReference type="SAM" id="Phobius"/>
    </source>
</evidence>
<feature type="transmembrane region" description="Helical" evidence="6">
    <location>
        <begin position="42"/>
        <end position="60"/>
    </location>
</feature>
<evidence type="ECO:0000256" key="5">
    <source>
        <dbReference type="ARBA" id="ARBA00023136"/>
    </source>
</evidence>
<feature type="transmembrane region" description="Helical" evidence="6">
    <location>
        <begin position="12"/>
        <end position="30"/>
    </location>
</feature>
<feature type="transmembrane region" description="Helical" evidence="6">
    <location>
        <begin position="91"/>
        <end position="115"/>
    </location>
</feature>
<evidence type="ECO:0000313" key="9">
    <source>
        <dbReference type="Proteomes" id="UP000036313"/>
    </source>
</evidence>
<evidence type="ECO:0000313" key="10">
    <source>
        <dbReference type="Proteomes" id="UP000294952"/>
    </source>
</evidence>
<dbReference type="Proteomes" id="UP000036313">
    <property type="component" value="Unassembled WGS sequence"/>
</dbReference>
<sequence length="283" mass="29142">MSTAEPLLTPTLVVVCVLMAVLAAVVNRMVLQGSPWAAPTAAIRAAAQLAAVATVLAIALRQLWSSALVLAVMFAVASFTAARRSQAQHGAWWLAAALAVGMIAVIPLLLLTGVVPLTGVAVVPVFGIVLGGTMTASAVAARRALDTLGERHGEVEAALSLGLPERFSRMLVIQRPLSDALLPNLDQARTAGLVTLPGAFVGVLLATGSATQAGAVQVLVLIALLLAQVCGVAVVGELIAHGVITRPEPAQPPTPARGRNGAQRVLRQRLGRRSTFQSRPSTL</sequence>
<dbReference type="RefSeq" id="WP_082164161.1">
    <property type="nucleotide sequence ID" value="NZ_JYNU01000014.1"/>
</dbReference>
<feature type="transmembrane region" description="Helical" evidence="6">
    <location>
        <begin position="66"/>
        <end position="82"/>
    </location>
</feature>
<evidence type="ECO:0000256" key="1">
    <source>
        <dbReference type="ARBA" id="ARBA00004141"/>
    </source>
</evidence>
<accession>A0A0J6YUP3</accession>
<comment type="similarity">
    <text evidence="2">Belongs to the UPF0014 family.</text>
</comment>
<dbReference type="InterPro" id="IPR005226">
    <property type="entry name" value="UPF0014_fam"/>
</dbReference>
<dbReference type="PATRIC" id="fig|1807.14.peg.2735"/>
<reference evidence="8 10" key="2">
    <citation type="submission" date="2019-01" db="EMBL/GenBank/DDBJ databases">
        <title>High-quality-draft genome sequences of five non-tuberculosis mycobacteriaceae isolated from a nosocomial environment.</title>
        <authorList>
            <person name="Tiago I."/>
            <person name="Alarico S."/>
            <person name="Pereira S.G."/>
            <person name="Coelho C."/>
            <person name="Maranha A."/>
            <person name="Empadinhas N."/>
        </authorList>
    </citation>
    <scope>NUCLEOTIDE SEQUENCE [LARGE SCALE GENOMIC DNA]</scope>
    <source>
        <strain evidence="8 10">22DIII</strain>
    </source>
</reference>
<gene>
    <name evidence="8" type="ORF">EUA04_05055</name>
    <name evidence="7" type="ORF">MOBUDSM44075_02711</name>
</gene>
<evidence type="ECO:0000256" key="4">
    <source>
        <dbReference type="ARBA" id="ARBA00022989"/>
    </source>
</evidence>
<dbReference type="Pfam" id="PF03649">
    <property type="entry name" value="UPF0014"/>
    <property type="match status" value="1"/>
</dbReference>
<comment type="caution">
    <text evidence="7">The sequence shown here is derived from an EMBL/GenBank/DDBJ whole genome shotgun (WGS) entry which is preliminary data.</text>
</comment>
<keyword evidence="5 6" id="KW-0472">Membrane</keyword>
<evidence type="ECO:0000313" key="7">
    <source>
        <dbReference type="EMBL" id="KMO76181.1"/>
    </source>
</evidence>
<proteinExistence type="inferred from homology"/>
<keyword evidence="4 6" id="KW-1133">Transmembrane helix</keyword>
<dbReference type="PANTHER" id="PTHR30028:SF0">
    <property type="entry name" value="PROTEIN ALUMINUM SENSITIVE 3"/>
    <property type="match status" value="1"/>
</dbReference>
<feature type="transmembrane region" description="Helical" evidence="6">
    <location>
        <begin position="121"/>
        <end position="141"/>
    </location>
</feature>
<dbReference type="PANTHER" id="PTHR30028">
    <property type="entry name" value="UPF0014 INNER MEMBRANE PROTEIN YBBM-RELATED"/>
    <property type="match status" value="1"/>
</dbReference>
<keyword evidence="3 6" id="KW-0812">Transmembrane</keyword>
<dbReference type="GO" id="GO:0005886">
    <property type="term" value="C:plasma membrane"/>
    <property type="evidence" value="ECO:0007669"/>
    <property type="project" value="TreeGrafter"/>
</dbReference>